<dbReference type="OrthoDB" id="7877397at2"/>
<evidence type="ECO:0000313" key="2">
    <source>
        <dbReference type="EMBL" id="RLJ60267.1"/>
    </source>
</evidence>
<comment type="caution">
    <text evidence="2">The sequence shown here is derived from an EMBL/GenBank/DDBJ whole genome shotgun (WGS) entry which is preliminary data.</text>
</comment>
<organism evidence="2 3">
    <name type="scientific">Litoreibacter meonggei</name>
    <dbReference type="NCBI Taxonomy" id="1049199"/>
    <lineage>
        <taxon>Bacteria</taxon>
        <taxon>Pseudomonadati</taxon>
        <taxon>Pseudomonadota</taxon>
        <taxon>Alphaproteobacteria</taxon>
        <taxon>Rhodobacterales</taxon>
        <taxon>Roseobacteraceae</taxon>
        <taxon>Litoreibacter</taxon>
    </lineage>
</organism>
<dbReference type="EMBL" id="RCCE01000001">
    <property type="protein sequence ID" value="RLJ60267.1"/>
    <property type="molecule type" value="Genomic_DNA"/>
</dbReference>
<evidence type="ECO:0000256" key="1">
    <source>
        <dbReference type="SAM" id="MobiDB-lite"/>
    </source>
</evidence>
<name>A0A497X4U3_9RHOB</name>
<keyword evidence="3" id="KW-1185">Reference proteome</keyword>
<dbReference type="AlphaFoldDB" id="A0A497X4U3"/>
<feature type="region of interest" description="Disordered" evidence="1">
    <location>
        <begin position="29"/>
        <end position="106"/>
    </location>
</feature>
<sequence>MEHTRLQPIKGASAREKTAFTMKTIKELLAEETARASQEPVSPDPEPAPEAKDAPAVEAEQAAPPTPEKAKSKAAALPPITPAPGAKAAEKPAQKPRSFLGRLIGS</sequence>
<proteinExistence type="predicted"/>
<accession>A0A497X4U3</accession>
<evidence type="ECO:0000313" key="3">
    <source>
        <dbReference type="Proteomes" id="UP000269157"/>
    </source>
</evidence>
<reference evidence="2 3" key="1">
    <citation type="submission" date="2018-10" db="EMBL/GenBank/DDBJ databases">
        <title>Genomic Encyclopedia of Archaeal and Bacterial Type Strains, Phase II (KMG-II): from individual species to whole genera.</title>
        <authorList>
            <person name="Goeker M."/>
        </authorList>
    </citation>
    <scope>NUCLEOTIDE SEQUENCE [LARGE SCALE GENOMIC DNA]</scope>
    <source>
        <strain evidence="2 3">DSM 29466</strain>
    </source>
</reference>
<dbReference type="Proteomes" id="UP000269157">
    <property type="component" value="Unassembled WGS sequence"/>
</dbReference>
<dbReference type="RefSeq" id="WP_121021311.1">
    <property type="nucleotide sequence ID" value="NZ_RCCE01000001.1"/>
</dbReference>
<gene>
    <name evidence="2" type="ORF">BCF46_0465</name>
</gene>
<protein>
    <submittedName>
        <fullName evidence="2">Uncharacterized protein</fullName>
    </submittedName>
</protein>